<evidence type="ECO:0000313" key="3">
    <source>
        <dbReference type="Proteomes" id="UP000239867"/>
    </source>
</evidence>
<name>A0A2L1GP77_9BACT</name>
<sequence>MSLVLYTLAALCMLVGLAGTVLPVIPGLPLMFAGMLLAAWTGGFAQVGLWPLSLLGLLTVFAVLMDFWVTALGAQKVGASKKAVMGAALGALAGLFFAPWGVFIGPFAGAAIGELLHQDSLGQAARVGFGTWMGLLFGALLKLALACTMLAIFALAWLF</sequence>
<reference evidence="2" key="1">
    <citation type="submission" date="2017-05" db="EMBL/GenBank/DDBJ databases">
        <authorList>
            <person name="Song R."/>
            <person name="Chenine A.L."/>
            <person name="Ruprecht R.M."/>
        </authorList>
    </citation>
    <scope>NUCLEOTIDE SEQUENCE</scope>
    <source>
        <strain evidence="2">ORNL</strain>
    </source>
</reference>
<feature type="transmembrane region" description="Helical" evidence="1">
    <location>
        <begin position="47"/>
        <end position="71"/>
    </location>
</feature>
<feature type="transmembrane region" description="Helical" evidence="1">
    <location>
        <begin position="132"/>
        <end position="158"/>
    </location>
</feature>
<dbReference type="AlphaFoldDB" id="A0A2L1GP77"/>
<dbReference type="KEGG" id="deo:CAY53_08080"/>
<evidence type="ECO:0000256" key="1">
    <source>
        <dbReference type="SAM" id="Phobius"/>
    </source>
</evidence>
<keyword evidence="1" id="KW-0812">Transmembrane</keyword>
<dbReference type="PANTHER" id="PTHR39165:SF1">
    <property type="entry name" value="DUF456 DOMAIN-CONTAINING PROTEIN"/>
    <property type="match status" value="1"/>
</dbReference>
<keyword evidence="3" id="KW-1185">Reference proteome</keyword>
<evidence type="ECO:0000313" key="2">
    <source>
        <dbReference type="EMBL" id="AVD71427.1"/>
    </source>
</evidence>
<reference evidence="2" key="2">
    <citation type="journal article" date="2018" name="MBio">
        <title>Insights into the evolution of host association through the isolation and characterization of a novel human periodontal pathobiont, Desulfobulbus oralis.</title>
        <authorList>
            <person name="Cross K.L."/>
            <person name="Chirania P."/>
            <person name="Xiong W."/>
            <person name="Beall C.J."/>
            <person name="Elkins J.G."/>
            <person name="Giannone R.J."/>
            <person name="Griffen A.L."/>
            <person name="Guss A.M."/>
            <person name="Hettich R.L."/>
            <person name="Joshi S.S."/>
            <person name="Mokrzan E.M."/>
            <person name="Martin R.K."/>
            <person name="Zhulin I.B."/>
            <person name="Leys E.J."/>
            <person name="Podar M."/>
        </authorList>
    </citation>
    <scope>NUCLEOTIDE SEQUENCE [LARGE SCALE GENOMIC DNA]</scope>
    <source>
        <strain evidence="2">ORNL</strain>
    </source>
</reference>
<evidence type="ECO:0008006" key="4">
    <source>
        <dbReference type="Google" id="ProtNLM"/>
    </source>
</evidence>
<accession>A0A2L1GP77</accession>
<protein>
    <recommendedName>
        <fullName evidence="4">DUF456 domain-containing protein</fullName>
    </recommendedName>
</protein>
<dbReference type="InterPro" id="IPR007403">
    <property type="entry name" value="DUF456"/>
</dbReference>
<feature type="transmembrane region" description="Helical" evidence="1">
    <location>
        <begin position="83"/>
        <end position="112"/>
    </location>
</feature>
<dbReference type="Proteomes" id="UP000239867">
    <property type="component" value="Chromosome"/>
</dbReference>
<dbReference type="Pfam" id="PF04306">
    <property type="entry name" value="DUF456"/>
    <property type="match status" value="1"/>
</dbReference>
<organism evidence="2 3">
    <name type="scientific">Desulfobulbus oralis</name>
    <dbReference type="NCBI Taxonomy" id="1986146"/>
    <lineage>
        <taxon>Bacteria</taxon>
        <taxon>Pseudomonadati</taxon>
        <taxon>Thermodesulfobacteriota</taxon>
        <taxon>Desulfobulbia</taxon>
        <taxon>Desulfobulbales</taxon>
        <taxon>Desulfobulbaceae</taxon>
        <taxon>Desulfobulbus</taxon>
    </lineage>
</organism>
<dbReference type="OrthoDB" id="9808460at2"/>
<dbReference type="PANTHER" id="PTHR39165">
    <property type="entry name" value="IG HYPOTHETICAL 17883"/>
    <property type="match status" value="1"/>
</dbReference>
<keyword evidence="1" id="KW-1133">Transmembrane helix</keyword>
<gene>
    <name evidence="2" type="ORF">CAY53_08080</name>
</gene>
<keyword evidence="1" id="KW-0472">Membrane</keyword>
<dbReference type="RefSeq" id="WP_104936689.1">
    <property type="nucleotide sequence ID" value="NZ_CP021255.1"/>
</dbReference>
<dbReference type="EMBL" id="CP021255">
    <property type="protein sequence ID" value="AVD71427.1"/>
    <property type="molecule type" value="Genomic_DNA"/>
</dbReference>
<proteinExistence type="predicted"/>